<evidence type="ECO:0000313" key="1">
    <source>
        <dbReference type="EMBL" id="KAF2623399.1"/>
    </source>
</evidence>
<keyword evidence="2" id="KW-1185">Reference proteome</keyword>
<organism evidence="1 2">
    <name type="scientific">Macroventuria anomochaeta</name>
    <dbReference type="NCBI Taxonomy" id="301207"/>
    <lineage>
        <taxon>Eukaryota</taxon>
        <taxon>Fungi</taxon>
        <taxon>Dikarya</taxon>
        <taxon>Ascomycota</taxon>
        <taxon>Pezizomycotina</taxon>
        <taxon>Dothideomycetes</taxon>
        <taxon>Pleosporomycetidae</taxon>
        <taxon>Pleosporales</taxon>
        <taxon>Pleosporineae</taxon>
        <taxon>Didymellaceae</taxon>
        <taxon>Macroventuria</taxon>
    </lineage>
</organism>
<comment type="caution">
    <text evidence="1">The sequence shown here is derived from an EMBL/GenBank/DDBJ whole genome shotgun (WGS) entry which is preliminary data.</text>
</comment>
<sequence>MCISTGTHLGDAVADGLAGTLDQFPEPTAYTFAIPGNKGYIQDRKLLSLSETDSFQAWARLKAYPHKPDEVEHVDVSFLSDTSMAAYNLSHLPINMYPFNLVAEKNSNAMKEKLTVLIRYVFRKAASINQPFSLEAKQTFRNVLVGIQKDIEAARGADKLLNTHPPNRLPKSLSYVDALLIGKTAGGANVIIDQ</sequence>
<accession>A0ACB6RQH1</accession>
<protein>
    <submittedName>
        <fullName evidence="1">Uncharacterized protein</fullName>
    </submittedName>
</protein>
<dbReference type="EMBL" id="MU006737">
    <property type="protein sequence ID" value="KAF2623399.1"/>
    <property type="molecule type" value="Genomic_DNA"/>
</dbReference>
<proteinExistence type="predicted"/>
<dbReference type="Proteomes" id="UP000799754">
    <property type="component" value="Unassembled WGS sequence"/>
</dbReference>
<reference evidence="1" key="1">
    <citation type="journal article" date="2020" name="Stud. Mycol.">
        <title>101 Dothideomycetes genomes: a test case for predicting lifestyles and emergence of pathogens.</title>
        <authorList>
            <person name="Haridas S."/>
            <person name="Albert R."/>
            <person name="Binder M."/>
            <person name="Bloem J."/>
            <person name="Labutti K."/>
            <person name="Salamov A."/>
            <person name="Andreopoulos B."/>
            <person name="Baker S."/>
            <person name="Barry K."/>
            <person name="Bills G."/>
            <person name="Bluhm B."/>
            <person name="Cannon C."/>
            <person name="Castanera R."/>
            <person name="Culley D."/>
            <person name="Daum C."/>
            <person name="Ezra D."/>
            <person name="Gonzalez J."/>
            <person name="Henrissat B."/>
            <person name="Kuo A."/>
            <person name="Liang C."/>
            <person name="Lipzen A."/>
            <person name="Lutzoni F."/>
            <person name="Magnuson J."/>
            <person name="Mondo S."/>
            <person name="Nolan M."/>
            <person name="Ohm R."/>
            <person name="Pangilinan J."/>
            <person name="Park H.-J."/>
            <person name="Ramirez L."/>
            <person name="Alfaro M."/>
            <person name="Sun H."/>
            <person name="Tritt A."/>
            <person name="Yoshinaga Y."/>
            <person name="Zwiers L.-H."/>
            <person name="Turgeon B."/>
            <person name="Goodwin S."/>
            <person name="Spatafora J."/>
            <person name="Crous P."/>
            <person name="Grigoriev I."/>
        </authorList>
    </citation>
    <scope>NUCLEOTIDE SEQUENCE</scope>
    <source>
        <strain evidence="1">CBS 525.71</strain>
    </source>
</reference>
<gene>
    <name evidence="1" type="ORF">BU25DRAFT_424913</name>
</gene>
<name>A0ACB6RQH1_9PLEO</name>
<evidence type="ECO:0000313" key="2">
    <source>
        <dbReference type="Proteomes" id="UP000799754"/>
    </source>
</evidence>